<feature type="domain" description="Cytochrome c" evidence="7">
    <location>
        <begin position="10"/>
        <end position="97"/>
    </location>
</feature>
<keyword evidence="1" id="KW-0813">Transport</keyword>
<feature type="binding site" description="covalent" evidence="6">
    <location>
        <position position="76"/>
    </location>
    <ligand>
        <name>heme c</name>
        <dbReference type="ChEBI" id="CHEBI:61717"/>
    </ligand>
</feature>
<evidence type="ECO:0000259" key="7">
    <source>
        <dbReference type="PROSITE" id="PS51007"/>
    </source>
</evidence>
<dbReference type="AlphaFoldDB" id="A0A7C5L1N7"/>
<evidence type="ECO:0000256" key="5">
    <source>
        <dbReference type="ARBA" id="ARBA00023004"/>
    </source>
</evidence>
<keyword evidence="5 6" id="KW-0408">Iron</keyword>
<protein>
    <submittedName>
        <fullName evidence="8">C-type cytochrome</fullName>
    </submittedName>
</protein>
<dbReference type="InterPro" id="IPR002324">
    <property type="entry name" value="Cyt_c_ID"/>
</dbReference>
<accession>A0A7C5L1N7</accession>
<keyword evidence="2 6" id="KW-0349">Heme</keyword>
<feature type="binding site" description="covalent" evidence="6">
    <location>
        <position position="31"/>
    </location>
    <ligand>
        <name>heme c</name>
        <dbReference type="ChEBI" id="CHEBI:61717"/>
    </ligand>
</feature>
<dbReference type="PROSITE" id="PS51007">
    <property type="entry name" value="CYTC"/>
    <property type="match status" value="1"/>
</dbReference>
<reference evidence="8" key="1">
    <citation type="journal article" date="2020" name="mSystems">
        <title>Genome- and Community-Level Interaction Insights into Carbon Utilization and Element Cycling Functions of Hydrothermarchaeota in Hydrothermal Sediment.</title>
        <authorList>
            <person name="Zhou Z."/>
            <person name="Liu Y."/>
            <person name="Xu W."/>
            <person name="Pan J."/>
            <person name="Luo Z.H."/>
            <person name="Li M."/>
        </authorList>
    </citation>
    <scope>NUCLEOTIDE SEQUENCE [LARGE SCALE GENOMIC DNA]</scope>
    <source>
        <strain evidence="8">HyVt-501</strain>
    </source>
</reference>
<evidence type="ECO:0000256" key="4">
    <source>
        <dbReference type="ARBA" id="ARBA00022982"/>
    </source>
</evidence>
<comment type="caution">
    <text evidence="8">The sequence shown here is derived from an EMBL/GenBank/DDBJ whole genome shotgun (WGS) entry which is preliminary data.</text>
</comment>
<dbReference type="Proteomes" id="UP000885792">
    <property type="component" value="Unassembled WGS sequence"/>
</dbReference>
<gene>
    <name evidence="8" type="ORF">ENJ61_00435</name>
</gene>
<feature type="non-terminal residue" evidence="8">
    <location>
        <position position="1"/>
    </location>
</feature>
<sequence length="97" mass="10915">SSEKVSGGAYEKYKASEAFRISDQKGCLACHDIEKRRVGPPFIDIANRYREKEGALDELIESITKGSMGKWGSIPMTPQPVTKEEARKISEWILELK</sequence>
<comment type="PTM">
    <text evidence="6">Binds 1 heme c group covalently per subunit.</text>
</comment>
<dbReference type="InterPro" id="IPR036909">
    <property type="entry name" value="Cyt_c-like_dom_sf"/>
</dbReference>
<evidence type="ECO:0000256" key="6">
    <source>
        <dbReference type="PIRSR" id="PIRSR602324-1"/>
    </source>
</evidence>
<dbReference type="InterPro" id="IPR009056">
    <property type="entry name" value="Cyt_c-like_dom"/>
</dbReference>
<proteinExistence type="predicted"/>
<dbReference type="GO" id="GO:0009055">
    <property type="term" value="F:electron transfer activity"/>
    <property type="evidence" value="ECO:0007669"/>
    <property type="project" value="InterPro"/>
</dbReference>
<keyword evidence="3 6" id="KW-0479">Metal-binding</keyword>
<name>A0A7C5L1N7_AQUAO</name>
<evidence type="ECO:0000256" key="1">
    <source>
        <dbReference type="ARBA" id="ARBA00022448"/>
    </source>
</evidence>
<feature type="binding site" description="covalent" evidence="6">
    <location>
        <position position="27"/>
    </location>
    <ligand>
        <name>heme c</name>
        <dbReference type="ChEBI" id="CHEBI:61717"/>
    </ligand>
</feature>
<dbReference type="EMBL" id="DRNB01000008">
    <property type="protein sequence ID" value="HHJ63352.1"/>
    <property type="molecule type" value="Genomic_DNA"/>
</dbReference>
<dbReference type="Gene3D" id="1.10.760.10">
    <property type="entry name" value="Cytochrome c-like domain"/>
    <property type="match status" value="1"/>
</dbReference>
<dbReference type="Pfam" id="PF00034">
    <property type="entry name" value="Cytochrom_C"/>
    <property type="match status" value="1"/>
</dbReference>
<dbReference type="GO" id="GO:0005506">
    <property type="term" value="F:iron ion binding"/>
    <property type="evidence" value="ECO:0007669"/>
    <property type="project" value="InterPro"/>
</dbReference>
<evidence type="ECO:0000256" key="3">
    <source>
        <dbReference type="ARBA" id="ARBA00022723"/>
    </source>
</evidence>
<evidence type="ECO:0000256" key="2">
    <source>
        <dbReference type="ARBA" id="ARBA00022617"/>
    </source>
</evidence>
<keyword evidence="4" id="KW-0249">Electron transport</keyword>
<dbReference type="PRINTS" id="PR00606">
    <property type="entry name" value="CYTCHROMECID"/>
</dbReference>
<evidence type="ECO:0000313" key="8">
    <source>
        <dbReference type="EMBL" id="HHJ63352.1"/>
    </source>
</evidence>
<dbReference type="SUPFAM" id="SSF46626">
    <property type="entry name" value="Cytochrome c"/>
    <property type="match status" value="1"/>
</dbReference>
<organism evidence="8">
    <name type="scientific">Aquifex aeolicus</name>
    <dbReference type="NCBI Taxonomy" id="63363"/>
    <lineage>
        <taxon>Bacteria</taxon>
        <taxon>Pseudomonadati</taxon>
        <taxon>Aquificota</taxon>
        <taxon>Aquificia</taxon>
        <taxon>Aquificales</taxon>
        <taxon>Aquificaceae</taxon>
        <taxon>Aquifex</taxon>
    </lineage>
</organism>
<dbReference type="GO" id="GO:0020037">
    <property type="term" value="F:heme binding"/>
    <property type="evidence" value="ECO:0007669"/>
    <property type="project" value="InterPro"/>
</dbReference>